<evidence type="ECO:0000256" key="10">
    <source>
        <dbReference type="ARBA" id="ARBA00035657"/>
    </source>
</evidence>
<gene>
    <name evidence="16" type="ORF">DWB85_09950</name>
</gene>
<feature type="coiled-coil region" evidence="13">
    <location>
        <begin position="36"/>
        <end position="63"/>
    </location>
</feature>
<evidence type="ECO:0000256" key="3">
    <source>
        <dbReference type="ARBA" id="ARBA00022519"/>
    </source>
</evidence>
<keyword evidence="2" id="KW-1003">Cell membrane</keyword>
<comment type="caution">
    <text evidence="16">The sequence shown here is derived from an EMBL/GenBank/DDBJ whole genome shotgun (WGS) entry which is preliminary data.</text>
</comment>
<evidence type="ECO:0000256" key="5">
    <source>
        <dbReference type="ARBA" id="ARBA00022692"/>
    </source>
</evidence>
<sequence length="156" mass="17021">MYSLTIVIVGAIAGLIAGLGLGMLLGRSSSPNGQKYREVERKLDQVLQEKKSYEDEVVEHFSETARKLNNLTESYREVHNHLANGAAELCHGNGPVVLDKLQNTQDPAEIPADLAAIHPPLDYAPKTSPDEKGMLNEEFGLDRNAPEAKTVETSRG</sequence>
<dbReference type="GO" id="GO:0051301">
    <property type="term" value="P:cell division"/>
    <property type="evidence" value="ECO:0007669"/>
    <property type="project" value="UniProtKB-KW"/>
</dbReference>
<dbReference type="GO" id="GO:0005886">
    <property type="term" value="C:plasma membrane"/>
    <property type="evidence" value="ECO:0007669"/>
    <property type="project" value="UniProtKB-SubCell"/>
</dbReference>
<dbReference type="EMBL" id="QRAN01000009">
    <property type="protein sequence ID" value="RLQ21901.1"/>
    <property type="molecule type" value="Genomic_DNA"/>
</dbReference>
<keyword evidence="4" id="KW-0132">Cell division</keyword>
<dbReference type="InterPro" id="IPR009386">
    <property type="entry name" value="ZapG-like"/>
</dbReference>
<organism evidence="16 17">
    <name type="scientific">Seongchinamella sediminis</name>
    <dbReference type="NCBI Taxonomy" id="2283635"/>
    <lineage>
        <taxon>Bacteria</taxon>
        <taxon>Pseudomonadati</taxon>
        <taxon>Pseudomonadota</taxon>
        <taxon>Gammaproteobacteria</taxon>
        <taxon>Cellvibrionales</taxon>
        <taxon>Halieaceae</taxon>
        <taxon>Seongchinamella</taxon>
    </lineage>
</organism>
<evidence type="ECO:0000313" key="17">
    <source>
        <dbReference type="Proteomes" id="UP000265509"/>
    </source>
</evidence>
<reference evidence="16 17" key="1">
    <citation type="submission" date="2018-07" db="EMBL/GenBank/DDBJ databases">
        <title>Halioglobus sp. genome submission.</title>
        <authorList>
            <person name="Ye M.-Q."/>
            <person name="Du Z.-J."/>
        </authorList>
    </citation>
    <scope>NUCLEOTIDE SEQUENCE [LARGE SCALE GENOMIC DNA]</scope>
    <source>
        <strain evidence="16 17">U0301</strain>
    </source>
</reference>
<dbReference type="PANTHER" id="PTHR39579:SF1">
    <property type="entry name" value="INNER MEMBRANE PROTEIN YHCB"/>
    <property type="match status" value="1"/>
</dbReference>
<keyword evidence="8 15" id="KW-0472">Membrane</keyword>
<name>A0A3L7E0Y0_9GAMM</name>
<evidence type="ECO:0000256" key="11">
    <source>
        <dbReference type="ARBA" id="ARBA00035703"/>
    </source>
</evidence>
<dbReference type="PANTHER" id="PTHR39579">
    <property type="entry name" value="INNER MEMBRANE PROTEIN YHCB"/>
    <property type="match status" value="1"/>
</dbReference>
<proteinExistence type="inferred from homology"/>
<feature type="compositionally biased region" description="Basic and acidic residues" evidence="14">
    <location>
        <begin position="128"/>
        <end position="156"/>
    </location>
</feature>
<comment type="subcellular location">
    <subcellularLocation>
        <location evidence="1">Cell inner membrane</location>
        <topology evidence="1">Single-pass membrane protein</topology>
    </subcellularLocation>
</comment>
<keyword evidence="7 15" id="KW-1133">Transmembrane helix</keyword>
<evidence type="ECO:0000256" key="14">
    <source>
        <dbReference type="SAM" id="MobiDB-lite"/>
    </source>
</evidence>
<evidence type="ECO:0000256" key="12">
    <source>
        <dbReference type="ARBA" id="ARBA00035727"/>
    </source>
</evidence>
<keyword evidence="3" id="KW-0997">Cell inner membrane</keyword>
<dbReference type="Proteomes" id="UP000265509">
    <property type="component" value="Unassembled WGS sequence"/>
</dbReference>
<evidence type="ECO:0000256" key="7">
    <source>
        <dbReference type="ARBA" id="ARBA00022989"/>
    </source>
</evidence>
<protein>
    <recommendedName>
        <fullName evidence="11">Z-ring associated protein G</fullName>
    </recommendedName>
    <alternativeName>
        <fullName evidence="12">Cell division protein ZapG</fullName>
    </alternativeName>
</protein>
<dbReference type="GO" id="GO:0008360">
    <property type="term" value="P:regulation of cell shape"/>
    <property type="evidence" value="ECO:0007669"/>
    <property type="project" value="UniProtKB-KW"/>
</dbReference>
<dbReference type="RefSeq" id="WP_117954086.1">
    <property type="nucleotide sequence ID" value="NZ_QRAN01000009.1"/>
</dbReference>
<keyword evidence="5 15" id="KW-0812">Transmembrane</keyword>
<keyword evidence="17" id="KW-1185">Reference proteome</keyword>
<keyword evidence="6" id="KW-0133">Cell shape</keyword>
<evidence type="ECO:0000256" key="1">
    <source>
        <dbReference type="ARBA" id="ARBA00004377"/>
    </source>
</evidence>
<evidence type="ECO:0000256" key="8">
    <source>
        <dbReference type="ARBA" id="ARBA00023136"/>
    </source>
</evidence>
<dbReference type="Pfam" id="PF06295">
    <property type="entry name" value="ZapG-like"/>
    <property type="match status" value="1"/>
</dbReference>
<evidence type="ECO:0000256" key="13">
    <source>
        <dbReference type="SAM" id="Coils"/>
    </source>
</evidence>
<feature type="transmembrane region" description="Helical" evidence="15">
    <location>
        <begin position="6"/>
        <end position="26"/>
    </location>
</feature>
<comment type="similarity">
    <text evidence="10">Belongs to the ZapG family.</text>
</comment>
<evidence type="ECO:0000256" key="15">
    <source>
        <dbReference type="SAM" id="Phobius"/>
    </source>
</evidence>
<dbReference type="AlphaFoldDB" id="A0A3L7E0Y0"/>
<feature type="region of interest" description="Disordered" evidence="14">
    <location>
        <begin position="119"/>
        <end position="156"/>
    </location>
</feature>
<evidence type="ECO:0000256" key="9">
    <source>
        <dbReference type="ARBA" id="ARBA00023306"/>
    </source>
</evidence>
<evidence type="ECO:0000256" key="4">
    <source>
        <dbReference type="ARBA" id="ARBA00022618"/>
    </source>
</evidence>
<keyword evidence="9" id="KW-0131">Cell cycle</keyword>
<evidence type="ECO:0000256" key="2">
    <source>
        <dbReference type="ARBA" id="ARBA00022475"/>
    </source>
</evidence>
<evidence type="ECO:0000256" key="6">
    <source>
        <dbReference type="ARBA" id="ARBA00022960"/>
    </source>
</evidence>
<dbReference type="OrthoDB" id="7068713at2"/>
<keyword evidence="13" id="KW-0175">Coiled coil</keyword>
<evidence type="ECO:0000313" key="16">
    <source>
        <dbReference type="EMBL" id="RLQ21901.1"/>
    </source>
</evidence>
<accession>A0A3L7E0Y0</accession>